<accession>A0A5R9KPG9</accession>
<evidence type="ECO:0000313" key="2">
    <source>
        <dbReference type="Proteomes" id="UP000306402"/>
    </source>
</evidence>
<comment type="caution">
    <text evidence="1">The sequence shown here is derived from an EMBL/GenBank/DDBJ whole genome shotgun (WGS) entry which is preliminary data.</text>
</comment>
<dbReference type="AlphaFoldDB" id="A0A5R9KPG9"/>
<organism evidence="1 2">
    <name type="scientific">Dyadobacter luticola</name>
    <dbReference type="NCBI Taxonomy" id="1979387"/>
    <lineage>
        <taxon>Bacteria</taxon>
        <taxon>Pseudomonadati</taxon>
        <taxon>Bacteroidota</taxon>
        <taxon>Cytophagia</taxon>
        <taxon>Cytophagales</taxon>
        <taxon>Spirosomataceae</taxon>
        <taxon>Dyadobacter</taxon>
    </lineage>
</organism>
<keyword evidence="2" id="KW-1185">Reference proteome</keyword>
<dbReference type="OrthoDB" id="761425at2"/>
<name>A0A5R9KPG9_9BACT</name>
<sequence length="150" mass="16895">MFNYGIGGNERKIDQSSEGIADIPQNRTLFATQLTGDPSPRPEMVYDLKTTEEVFAHYQPEAEVEFITQDGSFINENFRFKNLGDFGKKGIIAQSAFLQDLDARNEAYQQVVRHLKVNKILKAALEKPEAKAALLGVFQTLINELEEADK</sequence>
<evidence type="ECO:0008006" key="3">
    <source>
        <dbReference type="Google" id="ProtNLM"/>
    </source>
</evidence>
<evidence type="ECO:0000313" key="1">
    <source>
        <dbReference type="EMBL" id="TLU98004.1"/>
    </source>
</evidence>
<reference evidence="1 2" key="1">
    <citation type="submission" date="2019-05" db="EMBL/GenBank/DDBJ databases">
        <authorList>
            <person name="Qu J.-H."/>
        </authorList>
    </citation>
    <scope>NUCLEOTIDE SEQUENCE [LARGE SCALE GENOMIC DNA]</scope>
    <source>
        <strain evidence="1 2">T17</strain>
    </source>
</reference>
<dbReference type="RefSeq" id="WP_138368104.1">
    <property type="nucleotide sequence ID" value="NZ_VCEJ01000008.1"/>
</dbReference>
<dbReference type="Proteomes" id="UP000306402">
    <property type="component" value="Unassembled WGS sequence"/>
</dbReference>
<protein>
    <recommendedName>
        <fullName evidence="3">Type VI secretion system contractile sheath small subunit</fullName>
    </recommendedName>
</protein>
<proteinExistence type="predicted"/>
<gene>
    <name evidence="1" type="ORF">FEN17_24765</name>
</gene>
<dbReference type="EMBL" id="VCEJ01000008">
    <property type="protein sequence ID" value="TLU98004.1"/>
    <property type="molecule type" value="Genomic_DNA"/>
</dbReference>